<dbReference type="InterPro" id="IPR003313">
    <property type="entry name" value="AraC-bd"/>
</dbReference>
<evidence type="ECO:0000256" key="2">
    <source>
        <dbReference type="ARBA" id="ARBA00023125"/>
    </source>
</evidence>
<dbReference type="Proteomes" id="UP001549122">
    <property type="component" value="Unassembled WGS sequence"/>
</dbReference>
<evidence type="ECO:0000259" key="4">
    <source>
        <dbReference type="PROSITE" id="PS01124"/>
    </source>
</evidence>
<dbReference type="Pfam" id="PF02311">
    <property type="entry name" value="AraC_binding"/>
    <property type="match status" value="1"/>
</dbReference>
<dbReference type="SUPFAM" id="SSF46689">
    <property type="entry name" value="Homeodomain-like"/>
    <property type="match status" value="2"/>
</dbReference>
<dbReference type="SUPFAM" id="SSF51215">
    <property type="entry name" value="Regulatory protein AraC"/>
    <property type="match status" value="1"/>
</dbReference>
<name>A0ABV2FGZ6_9STRE</name>
<sequence>MVKLKHEIVVPDNNLPAWVYLHEENQYAYIEPHWHSSVELSYTICGQIANFFIAGKSYKTCPGQILVVNSTEIHSIQTFHEPGKDSCALTIIFPYHLIQTYVPTINQYKFVLNDLEVKDHPAYQLLQEKLTSIACLHKTDQNLRKTIVLLEILEILINHFMVKRQLHLTDKHDDKQKERLREIKFYIEEHYQVELDLQSIADHFYLSKEHLSRFFKEYMNMTVVQYLNYVRSKHALPLLKDGKMTATQIALECGFSGLRTLDRALVKYYGQTSKQLKTQKDQSAPK</sequence>
<organism evidence="5 6">
    <name type="scientific">Streptococcus rupicaprae</name>
    <dbReference type="NCBI Taxonomy" id="759619"/>
    <lineage>
        <taxon>Bacteria</taxon>
        <taxon>Bacillati</taxon>
        <taxon>Bacillota</taxon>
        <taxon>Bacilli</taxon>
        <taxon>Lactobacillales</taxon>
        <taxon>Streptococcaceae</taxon>
        <taxon>Streptococcus</taxon>
    </lineage>
</organism>
<gene>
    <name evidence="5" type="ORF">ABID29_000948</name>
</gene>
<dbReference type="Gene3D" id="2.60.120.10">
    <property type="entry name" value="Jelly Rolls"/>
    <property type="match status" value="1"/>
</dbReference>
<keyword evidence="1" id="KW-0805">Transcription regulation</keyword>
<evidence type="ECO:0000313" key="6">
    <source>
        <dbReference type="Proteomes" id="UP001549122"/>
    </source>
</evidence>
<dbReference type="EMBL" id="JBEPLO010000008">
    <property type="protein sequence ID" value="MET3557836.1"/>
    <property type="molecule type" value="Genomic_DNA"/>
</dbReference>
<accession>A0ABV2FGZ6</accession>
<evidence type="ECO:0000256" key="3">
    <source>
        <dbReference type="ARBA" id="ARBA00023163"/>
    </source>
</evidence>
<dbReference type="InterPro" id="IPR037923">
    <property type="entry name" value="HTH-like"/>
</dbReference>
<reference evidence="5 6" key="1">
    <citation type="submission" date="2024-06" db="EMBL/GenBank/DDBJ databases">
        <title>Genomic Encyclopedia of Type Strains, Phase IV (KMG-IV): sequencing the most valuable type-strain genomes for metagenomic binning, comparative biology and taxonomic classification.</title>
        <authorList>
            <person name="Goeker M."/>
        </authorList>
    </citation>
    <scope>NUCLEOTIDE SEQUENCE [LARGE SCALE GENOMIC DNA]</scope>
    <source>
        <strain evidence="5 6">DSM 28303</strain>
    </source>
</reference>
<dbReference type="PANTHER" id="PTHR43280">
    <property type="entry name" value="ARAC-FAMILY TRANSCRIPTIONAL REGULATOR"/>
    <property type="match status" value="1"/>
</dbReference>
<evidence type="ECO:0000256" key="1">
    <source>
        <dbReference type="ARBA" id="ARBA00023015"/>
    </source>
</evidence>
<protein>
    <submittedName>
        <fullName evidence="5">AraC-like DNA-binding protein</fullName>
    </submittedName>
</protein>
<dbReference type="SMART" id="SM00342">
    <property type="entry name" value="HTH_ARAC"/>
    <property type="match status" value="1"/>
</dbReference>
<keyword evidence="2" id="KW-0238">DNA-binding</keyword>
<dbReference type="RefSeq" id="WP_354364734.1">
    <property type="nucleotide sequence ID" value="NZ_JBEPLO010000008.1"/>
</dbReference>
<dbReference type="PANTHER" id="PTHR43280:SF2">
    <property type="entry name" value="HTH-TYPE TRANSCRIPTIONAL REGULATOR EXSA"/>
    <property type="match status" value="1"/>
</dbReference>
<proteinExistence type="predicted"/>
<dbReference type="InterPro" id="IPR014710">
    <property type="entry name" value="RmlC-like_jellyroll"/>
</dbReference>
<feature type="domain" description="HTH araC/xylS-type" evidence="4">
    <location>
        <begin position="181"/>
        <end position="279"/>
    </location>
</feature>
<evidence type="ECO:0000313" key="5">
    <source>
        <dbReference type="EMBL" id="MET3557836.1"/>
    </source>
</evidence>
<dbReference type="InterPro" id="IPR018060">
    <property type="entry name" value="HTH_AraC"/>
</dbReference>
<dbReference type="Gene3D" id="1.10.10.60">
    <property type="entry name" value="Homeodomain-like"/>
    <property type="match status" value="2"/>
</dbReference>
<dbReference type="PROSITE" id="PS01124">
    <property type="entry name" value="HTH_ARAC_FAMILY_2"/>
    <property type="match status" value="1"/>
</dbReference>
<dbReference type="InterPro" id="IPR009057">
    <property type="entry name" value="Homeodomain-like_sf"/>
</dbReference>
<keyword evidence="3" id="KW-0804">Transcription</keyword>
<keyword evidence="6" id="KW-1185">Reference proteome</keyword>
<dbReference type="Pfam" id="PF12833">
    <property type="entry name" value="HTH_18"/>
    <property type="match status" value="1"/>
</dbReference>
<comment type="caution">
    <text evidence="5">The sequence shown here is derived from an EMBL/GenBank/DDBJ whole genome shotgun (WGS) entry which is preliminary data.</text>
</comment>